<feature type="transmembrane region" description="Helical" evidence="2">
    <location>
        <begin position="49"/>
        <end position="68"/>
    </location>
</feature>
<sequence>MMSSAGSSRDPADPASSGHGASPQGASPYRASAPESSGQADSRPRNRRAMLLAAAAIALMSLNLRPAANALDAVIPAIRDDLGLTATVAGLLNATPGFCFVVFGLAAPAVGARIGVQRTIVISLVAMVAGQLLRVAVPAVGFVFAGSILALAGMAMGNVLLPGLVRTLFPRHVPTITAMYTFCMLGGAAAASGLTVPIARSVDGDWRAGMGSWALLAALALIPWIALLVSNRNDSRSKRPGTIQLRTLIRNPVAWSMAVLFAMQSMQAYVVTGWLSQILVDAGLDLAIAGSAVAVFVAAGLPLAAVMPPLARRQRRIPPLIVGLGASYLVGYTGLILWPAQGAWAWAVLIGMGAGMFPLMLMMITLRARTLAGLTALSAFAQCTGYTMAMIGPFVFGFLHDLTGGWTVSILTMMASVVVMVVAGLHAARPRMLEDHTPTP</sequence>
<dbReference type="InterPro" id="IPR011701">
    <property type="entry name" value="MFS"/>
</dbReference>
<evidence type="ECO:0000313" key="4">
    <source>
        <dbReference type="Proteomes" id="UP000460435"/>
    </source>
</evidence>
<feature type="transmembrane region" description="Helical" evidence="2">
    <location>
        <begin position="177"/>
        <end position="199"/>
    </location>
</feature>
<dbReference type="InterPro" id="IPR052524">
    <property type="entry name" value="MFS_Cyanate_Porter"/>
</dbReference>
<feature type="transmembrane region" description="Helical" evidence="2">
    <location>
        <begin position="119"/>
        <end position="137"/>
    </location>
</feature>
<dbReference type="Gene3D" id="1.20.1250.20">
    <property type="entry name" value="MFS general substrate transporter like domains"/>
    <property type="match status" value="1"/>
</dbReference>
<name>A0A7K3M265_9ACTN</name>
<dbReference type="GO" id="GO:0022857">
    <property type="term" value="F:transmembrane transporter activity"/>
    <property type="evidence" value="ECO:0007669"/>
    <property type="project" value="InterPro"/>
</dbReference>
<feature type="transmembrane region" description="Helical" evidence="2">
    <location>
        <begin position="143"/>
        <end position="165"/>
    </location>
</feature>
<gene>
    <name evidence="3" type="ORF">F7O44_09685</name>
</gene>
<keyword evidence="2" id="KW-0812">Transmembrane</keyword>
<comment type="caution">
    <text evidence="3">The sequence shown here is derived from an EMBL/GenBank/DDBJ whole genome shotgun (WGS) entry which is preliminary data.</text>
</comment>
<feature type="transmembrane region" description="Helical" evidence="2">
    <location>
        <begin position="319"/>
        <end position="338"/>
    </location>
</feature>
<protein>
    <submittedName>
        <fullName evidence="3">MFS transporter</fullName>
    </submittedName>
</protein>
<proteinExistence type="predicted"/>
<feature type="transmembrane region" description="Helical" evidence="2">
    <location>
        <begin position="252"/>
        <end position="275"/>
    </location>
</feature>
<evidence type="ECO:0000256" key="2">
    <source>
        <dbReference type="SAM" id="Phobius"/>
    </source>
</evidence>
<feature type="transmembrane region" description="Helical" evidence="2">
    <location>
        <begin position="344"/>
        <end position="364"/>
    </location>
</feature>
<keyword evidence="2" id="KW-1133">Transmembrane helix</keyword>
<accession>A0A7K3M265</accession>
<dbReference type="PANTHER" id="PTHR23523">
    <property type="match status" value="1"/>
</dbReference>
<organism evidence="3 4">
    <name type="scientific">Phytoactinopolyspora mesophila</name>
    <dbReference type="NCBI Taxonomy" id="2650750"/>
    <lineage>
        <taxon>Bacteria</taxon>
        <taxon>Bacillati</taxon>
        <taxon>Actinomycetota</taxon>
        <taxon>Actinomycetes</taxon>
        <taxon>Jiangellales</taxon>
        <taxon>Jiangellaceae</taxon>
        <taxon>Phytoactinopolyspora</taxon>
    </lineage>
</organism>
<dbReference type="EMBL" id="WLZY01000002">
    <property type="protein sequence ID" value="NDL57340.1"/>
    <property type="molecule type" value="Genomic_DNA"/>
</dbReference>
<dbReference type="InterPro" id="IPR036259">
    <property type="entry name" value="MFS_trans_sf"/>
</dbReference>
<dbReference type="Pfam" id="PF07690">
    <property type="entry name" value="MFS_1"/>
    <property type="match status" value="1"/>
</dbReference>
<feature type="transmembrane region" description="Helical" evidence="2">
    <location>
        <begin position="287"/>
        <end position="307"/>
    </location>
</feature>
<reference evidence="3 4" key="1">
    <citation type="submission" date="2019-11" db="EMBL/GenBank/DDBJ databases">
        <authorList>
            <person name="Li X.-J."/>
            <person name="Feng X.-M."/>
        </authorList>
    </citation>
    <scope>NUCLEOTIDE SEQUENCE [LARGE SCALE GENOMIC DNA]</scope>
    <source>
        <strain evidence="3 4">XMNu-373</strain>
    </source>
</reference>
<feature type="transmembrane region" description="Helical" evidence="2">
    <location>
        <begin position="88"/>
        <end position="107"/>
    </location>
</feature>
<dbReference type="SUPFAM" id="SSF103473">
    <property type="entry name" value="MFS general substrate transporter"/>
    <property type="match status" value="1"/>
</dbReference>
<dbReference type="Proteomes" id="UP000460435">
    <property type="component" value="Unassembled WGS sequence"/>
</dbReference>
<keyword evidence="2" id="KW-0472">Membrane</keyword>
<keyword evidence="4" id="KW-1185">Reference proteome</keyword>
<feature type="region of interest" description="Disordered" evidence="1">
    <location>
        <begin position="1"/>
        <end position="44"/>
    </location>
</feature>
<evidence type="ECO:0000313" key="3">
    <source>
        <dbReference type="EMBL" id="NDL57340.1"/>
    </source>
</evidence>
<dbReference type="PANTHER" id="PTHR23523:SF2">
    <property type="entry name" value="2-NITROIMIDAZOLE TRANSPORTER"/>
    <property type="match status" value="1"/>
</dbReference>
<evidence type="ECO:0000256" key="1">
    <source>
        <dbReference type="SAM" id="MobiDB-lite"/>
    </source>
</evidence>
<feature type="transmembrane region" description="Helical" evidence="2">
    <location>
        <begin position="405"/>
        <end position="425"/>
    </location>
</feature>
<feature type="transmembrane region" description="Helical" evidence="2">
    <location>
        <begin position="376"/>
        <end position="399"/>
    </location>
</feature>
<feature type="transmembrane region" description="Helical" evidence="2">
    <location>
        <begin position="211"/>
        <end position="231"/>
    </location>
</feature>
<dbReference type="AlphaFoldDB" id="A0A7K3M265"/>